<sequence length="337" mass="38394">MRKRIKVIKHNMDILGLVGKDSGPGFHRVLMPLLMMPGLNTRITNFADEAELAKGYHTVYYNRHVDDSVVNLCIKKGLKIAVDVDDHWHLPPSHIAYHDYRRNSFAAIQKRHIQQADVVTTTHERLAEQIYPFNKNVVVLPNAIPHHTEYFPVCHTPGERIRLFWQGSITHQADMRLLAPAIKGIQHHAELNRQLMMVLCGYTKHPAWDAMVSTYTNGLKLKGAIMPAASPFEYYRNYGLADICLAPLAKNAFNSFKSNLKVLEAAHSALPVITSKVHPYLGLPVLYANKPTDWLTHIRALVNDEAMRKELGQHLQAHCAQHYDFDTINQQRREALV</sequence>
<gene>
    <name evidence="1" type="ORF">BC343_16690</name>
</gene>
<name>A0A1S9P8J9_9SPHI</name>
<dbReference type="EMBL" id="MBTF01000037">
    <property type="protein sequence ID" value="OOQ57157.1"/>
    <property type="molecule type" value="Genomic_DNA"/>
</dbReference>
<dbReference type="Proteomes" id="UP000189739">
    <property type="component" value="Unassembled WGS sequence"/>
</dbReference>
<evidence type="ECO:0000313" key="1">
    <source>
        <dbReference type="EMBL" id="OOQ57157.1"/>
    </source>
</evidence>
<evidence type="ECO:0000313" key="2">
    <source>
        <dbReference type="Proteomes" id="UP000189739"/>
    </source>
</evidence>
<dbReference type="STRING" id="1792845.BC343_16690"/>
<dbReference type="Gene3D" id="3.40.50.2000">
    <property type="entry name" value="Glycogen Phosphorylase B"/>
    <property type="match status" value="1"/>
</dbReference>
<comment type="caution">
    <text evidence="1">The sequence shown here is derived from an EMBL/GenBank/DDBJ whole genome shotgun (WGS) entry which is preliminary data.</text>
</comment>
<proteinExistence type="predicted"/>
<accession>A0A1S9P8J9</accession>
<dbReference type="RefSeq" id="WP_078351031.1">
    <property type="nucleotide sequence ID" value="NZ_MBTF01000037.1"/>
</dbReference>
<dbReference type="AlphaFoldDB" id="A0A1S9P8J9"/>
<evidence type="ECO:0008006" key="3">
    <source>
        <dbReference type="Google" id="ProtNLM"/>
    </source>
</evidence>
<dbReference type="SUPFAM" id="SSF53756">
    <property type="entry name" value="UDP-Glycosyltransferase/glycogen phosphorylase"/>
    <property type="match status" value="1"/>
</dbReference>
<reference evidence="1 2" key="1">
    <citation type="submission" date="2016-07" db="EMBL/GenBank/DDBJ databases">
        <title>Genomic analysis of zinc-resistant bacterium Mucilaginibacter pedocola TBZ30.</title>
        <authorList>
            <person name="Huang J."/>
            <person name="Tang J."/>
        </authorList>
    </citation>
    <scope>NUCLEOTIDE SEQUENCE [LARGE SCALE GENOMIC DNA]</scope>
    <source>
        <strain evidence="1 2">TBZ30</strain>
    </source>
</reference>
<organism evidence="1 2">
    <name type="scientific">Mucilaginibacter pedocola</name>
    <dbReference type="NCBI Taxonomy" id="1792845"/>
    <lineage>
        <taxon>Bacteria</taxon>
        <taxon>Pseudomonadati</taxon>
        <taxon>Bacteroidota</taxon>
        <taxon>Sphingobacteriia</taxon>
        <taxon>Sphingobacteriales</taxon>
        <taxon>Sphingobacteriaceae</taxon>
        <taxon>Mucilaginibacter</taxon>
    </lineage>
</organism>
<keyword evidence="2" id="KW-1185">Reference proteome</keyword>
<protein>
    <recommendedName>
        <fullName evidence="3">Glycosyl transferase family 1 domain-containing protein</fullName>
    </recommendedName>
</protein>
<dbReference type="OrthoDB" id="647453at2"/>